<keyword evidence="3" id="KW-1185">Reference proteome</keyword>
<gene>
    <name evidence="2" type="ORF">GCM10010405_43500</name>
</gene>
<dbReference type="RefSeq" id="WP_344326107.1">
    <property type="nucleotide sequence ID" value="NZ_BAAASZ010000030.1"/>
</dbReference>
<dbReference type="EMBL" id="BAAASZ010000030">
    <property type="protein sequence ID" value="GAA2454888.1"/>
    <property type="molecule type" value="Genomic_DNA"/>
</dbReference>
<keyword evidence="1" id="KW-0472">Membrane</keyword>
<sequence>MQQLLHPICLALAGLGFLLLLWPPERLRRDRALAALAGVYGFSAVSFLVSLEPVRRTLDDLTGRPSTGILAAFGYVEAMPALQPVVLAHWDLSPEQARRRSRWSPAAGAAVVTALAVLFFQLTPTGRSTPHGFTVNYLHDGVYQGYLTLSITAYVIGEAYLVARCRRVARRTGEVWIARGLRIVAAGAVLTFGYSAVRLAAVATADRLRAALAAYRCGETSQNPAEYADAATREDLRTPDDDVRALVRIAAHFTTADAGKDPSPSWT</sequence>
<comment type="caution">
    <text evidence="2">The sequence shown here is derived from an EMBL/GenBank/DDBJ whole genome shotgun (WGS) entry which is preliminary data.</text>
</comment>
<accession>A0ABP5XFX8</accession>
<feature type="transmembrane region" description="Helical" evidence="1">
    <location>
        <begin position="69"/>
        <end position="90"/>
    </location>
</feature>
<feature type="transmembrane region" description="Helical" evidence="1">
    <location>
        <begin position="6"/>
        <end position="23"/>
    </location>
</feature>
<organism evidence="2 3">
    <name type="scientific">Streptomyces macrosporus</name>
    <dbReference type="NCBI Taxonomy" id="44032"/>
    <lineage>
        <taxon>Bacteria</taxon>
        <taxon>Bacillati</taxon>
        <taxon>Actinomycetota</taxon>
        <taxon>Actinomycetes</taxon>
        <taxon>Kitasatosporales</taxon>
        <taxon>Streptomycetaceae</taxon>
        <taxon>Streptomyces</taxon>
    </lineage>
</organism>
<evidence type="ECO:0000256" key="1">
    <source>
        <dbReference type="SAM" id="Phobius"/>
    </source>
</evidence>
<feature type="transmembrane region" description="Helical" evidence="1">
    <location>
        <begin position="32"/>
        <end position="49"/>
    </location>
</feature>
<evidence type="ECO:0000313" key="2">
    <source>
        <dbReference type="EMBL" id="GAA2454888.1"/>
    </source>
</evidence>
<feature type="transmembrane region" description="Helical" evidence="1">
    <location>
        <begin position="143"/>
        <end position="163"/>
    </location>
</feature>
<keyword evidence="1" id="KW-0812">Transmembrane</keyword>
<evidence type="ECO:0000313" key="3">
    <source>
        <dbReference type="Proteomes" id="UP001501638"/>
    </source>
</evidence>
<dbReference type="Proteomes" id="UP001501638">
    <property type="component" value="Unassembled WGS sequence"/>
</dbReference>
<proteinExistence type="predicted"/>
<feature type="transmembrane region" description="Helical" evidence="1">
    <location>
        <begin position="175"/>
        <end position="197"/>
    </location>
</feature>
<evidence type="ECO:0008006" key="4">
    <source>
        <dbReference type="Google" id="ProtNLM"/>
    </source>
</evidence>
<protein>
    <recommendedName>
        <fullName evidence="4">Integral membrane protein</fullName>
    </recommendedName>
</protein>
<name>A0ABP5XFX8_9ACTN</name>
<keyword evidence="1" id="KW-1133">Transmembrane helix</keyword>
<feature type="transmembrane region" description="Helical" evidence="1">
    <location>
        <begin position="102"/>
        <end position="123"/>
    </location>
</feature>
<reference evidence="3" key="1">
    <citation type="journal article" date="2019" name="Int. J. Syst. Evol. Microbiol.">
        <title>The Global Catalogue of Microorganisms (GCM) 10K type strain sequencing project: providing services to taxonomists for standard genome sequencing and annotation.</title>
        <authorList>
            <consortium name="The Broad Institute Genomics Platform"/>
            <consortium name="The Broad Institute Genome Sequencing Center for Infectious Disease"/>
            <person name="Wu L."/>
            <person name="Ma J."/>
        </authorList>
    </citation>
    <scope>NUCLEOTIDE SEQUENCE [LARGE SCALE GENOMIC DNA]</scope>
    <source>
        <strain evidence="3">JCM 6305</strain>
    </source>
</reference>